<dbReference type="Proteomes" id="UP000515160">
    <property type="component" value="Chromosome 2R"/>
</dbReference>
<dbReference type="InterPro" id="IPR002213">
    <property type="entry name" value="UDP_glucos_trans"/>
</dbReference>
<feature type="chain" id="PRO_5028518408" description="UDP-glucuronosyltransferase" evidence="5">
    <location>
        <begin position="30"/>
        <end position="532"/>
    </location>
</feature>
<comment type="catalytic activity">
    <reaction evidence="5">
        <text>glucuronate acceptor + UDP-alpha-D-glucuronate = acceptor beta-D-glucuronoside + UDP + H(+)</text>
        <dbReference type="Rhea" id="RHEA:21032"/>
        <dbReference type="ChEBI" id="CHEBI:15378"/>
        <dbReference type="ChEBI" id="CHEBI:58052"/>
        <dbReference type="ChEBI" id="CHEBI:58223"/>
        <dbReference type="ChEBI" id="CHEBI:132367"/>
        <dbReference type="ChEBI" id="CHEBI:132368"/>
        <dbReference type="EC" id="2.4.1.17"/>
    </reaction>
</comment>
<sequence>MELLRRCRWLLWALLYCQLLTDIGVRVQSAKILAVFPFPGKSQYIFAEQYLKELARRDHNVTVINTFGSDEIVPNFRVIGATKIHEIMASFGSGDFFQPASQWTMLTMTTEFLNLLTANVLDDVGVKQLFESEETFDLVILETVQTEALFGLAQHFKALTIGISSFGTDQHIDDLMGNISPLSYNPMLLSSRTEHMNYEQRLWNIWEAGVAWIHKRLIHLPSQQRLYKQYFPDASQTLEQVLDNFSLMLLGQHFSLSYPRPYLPNMIEVGGLHLKQQREAKPLPDEIAKFVENAKHGVIYFSMGSNIKSSDLPVATRKILLKTFANLKQRVLWKFELEQLEDQPENVLISKWFPQPDILAHPNVKLFITHGGLLSTIESIYFGKPVLGLPVFYDQHLNVERAKQAGYGLGLDLTNLNGTELENQIVELVTNPSYAQAVQLKSKLYKDQKDTPLERAVWWTEYVIRHNGAKHLRSASRDLNFVQLHGIDTWGLICGVASLIGLTILFTLSLLLQILRYILHKFFKTEDKQKKQ</sequence>
<feature type="signal peptide" evidence="5">
    <location>
        <begin position="1"/>
        <end position="29"/>
    </location>
</feature>
<dbReference type="Pfam" id="PF00201">
    <property type="entry name" value="UDPGT"/>
    <property type="match status" value="1"/>
</dbReference>
<keyword evidence="3 4" id="KW-0808">Transferase</keyword>
<comment type="similarity">
    <text evidence="1 4">Belongs to the UDP-glycosyltransferase family.</text>
</comment>
<accession>A0A6P8XDE6</accession>
<keyword evidence="5" id="KW-0472">Membrane</keyword>
<evidence type="ECO:0000256" key="3">
    <source>
        <dbReference type="ARBA" id="ARBA00022679"/>
    </source>
</evidence>
<keyword evidence="2 4" id="KW-0328">Glycosyltransferase</keyword>
<name>A0A6P8XDE6_DROAB</name>
<keyword evidence="5" id="KW-0812">Transmembrane</keyword>
<dbReference type="GO" id="GO:0015020">
    <property type="term" value="F:glucuronosyltransferase activity"/>
    <property type="evidence" value="ECO:0007669"/>
    <property type="project" value="UniProtKB-EC"/>
</dbReference>
<organism evidence="6 7">
    <name type="scientific">Drosophila albomicans</name>
    <name type="common">Fruit fly</name>
    <dbReference type="NCBI Taxonomy" id="7291"/>
    <lineage>
        <taxon>Eukaryota</taxon>
        <taxon>Metazoa</taxon>
        <taxon>Ecdysozoa</taxon>
        <taxon>Arthropoda</taxon>
        <taxon>Hexapoda</taxon>
        <taxon>Insecta</taxon>
        <taxon>Pterygota</taxon>
        <taxon>Neoptera</taxon>
        <taxon>Endopterygota</taxon>
        <taxon>Diptera</taxon>
        <taxon>Brachycera</taxon>
        <taxon>Muscomorpha</taxon>
        <taxon>Ephydroidea</taxon>
        <taxon>Drosophilidae</taxon>
        <taxon>Drosophila</taxon>
    </lineage>
</organism>
<feature type="transmembrane region" description="Helical" evidence="5">
    <location>
        <begin position="490"/>
        <end position="515"/>
    </location>
</feature>
<dbReference type="PANTHER" id="PTHR48043:SF159">
    <property type="entry name" value="EG:EG0003.4 PROTEIN-RELATED"/>
    <property type="match status" value="1"/>
</dbReference>
<dbReference type="AlphaFoldDB" id="A0A6P8XDE6"/>
<dbReference type="FunFam" id="3.40.50.2000:FF:000021">
    <property type="entry name" value="UDP-glucuronosyltransferase"/>
    <property type="match status" value="1"/>
</dbReference>
<dbReference type="InterPro" id="IPR050271">
    <property type="entry name" value="UDP-glycosyltransferase"/>
</dbReference>
<evidence type="ECO:0000256" key="1">
    <source>
        <dbReference type="ARBA" id="ARBA00009995"/>
    </source>
</evidence>
<dbReference type="EC" id="2.4.1.17" evidence="5"/>
<dbReference type="GO" id="GO:0016020">
    <property type="term" value="C:membrane"/>
    <property type="evidence" value="ECO:0007669"/>
    <property type="project" value="UniProtKB-SubCell"/>
</dbReference>
<dbReference type="CTD" id="41334"/>
<reference evidence="7" key="1">
    <citation type="submission" date="2025-08" db="UniProtKB">
        <authorList>
            <consortium name="RefSeq"/>
        </authorList>
    </citation>
    <scope>IDENTIFICATION</scope>
    <source>
        <strain evidence="7">15112-1751.03</strain>
        <tissue evidence="7">Whole Adult</tissue>
    </source>
</reference>
<dbReference type="Gene3D" id="3.40.50.2000">
    <property type="entry name" value="Glycogen Phosphorylase B"/>
    <property type="match status" value="1"/>
</dbReference>
<proteinExistence type="inferred from homology"/>
<dbReference type="PROSITE" id="PS00375">
    <property type="entry name" value="UDPGT"/>
    <property type="match status" value="1"/>
</dbReference>
<dbReference type="PANTHER" id="PTHR48043">
    <property type="entry name" value="EG:EG0003.4 PROTEIN-RELATED"/>
    <property type="match status" value="1"/>
</dbReference>
<evidence type="ECO:0000256" key="5">
    <source>
        <dbReference type="RuleBase" id="RU362059"/>
    </source>
</evidence>
<protein>
    <recommendedName>
        <fullName evidence="5">UDP-glucuronosyltransferase</fullName>
        <ecNumber evidence="5">2.4.1.17</ecNumber>
    </recommendedName>
</protein>
<dbReference type="GeneID" id="117574536"/>
<evidence type="ECO:0000256" key="2">
    <source>
        <dbReference type="ARBA" id="ARBA00022676"/>
    </source>
</evidence>
<gene>
    <name evidence="7" type="primary">LOC117574536</name>
</gene>
<dbReference type="InterPro" id="IPR035595">
    <property type="entry name" value="UDP_glycos_trans_CS"/>
</dbReference>
<keyword evidence="5" id="KW-1133">Transmembrane helix</keyword>
<evidence type="ECO:0000313" key="7">
    <source>
        <dbReference type="RefSeq" id="XP_034114291.1"/>
    </source>
</evidence>
<dbReference type="CDD" id="cd03784">
    <property type="entry name" value="GT1_Gtf-like"/>
    <property type="match status" value="1"/>
</dbReference>
<keyword evidence="6" id="KW-1185">Reference proteome</keyword>
<dbReference type="SUPFAM" id="SSF53756">
    <property type="entry name" value="UDP-Glycosyltransferase/glycogen phosphorylase"/>
    <property type="match status" value="1"/>
</dbReference>
<evidence type="ECO:0000256" key="4">
    <source>
        <dbReference type="RuleBase" id="RU003718"/>
    </source>
</evidence>
<evidence type="ECO:0000313" key="6">
    <source>
        <dbReference type="Proteomes" id="UP000515160"/>
    </source>
</evidence>
<keyword evidence="5" id="KW-0732">Signal</keyword>
<comment type="subcellular location">
    <subcellularLocation>
        <location evidence="5">Membrane</location>
        <topology evidence="5">Single-pass membrane protein</topology>
    </subcellularLocation>
</comment>
<dbReference type="OrthoDB" id="5835829at2759"/>
<dbReference type="RefSeq" id="XP_034114291.1">
    <property type="nucleotide sequence ID" value="XM_034258400.2"/>
</dbReference>